<comment type="caution">
    <text evidence="14">The sequence shown here is derived from an EMBL/GenBank/DDBJ whole genome shotgun (WGS) entry which is preliminary data.</text>
</comment>
<dbReference type="Gene3D" id="1.10.486.10">
    <property type="entry name" value="PCRA, domain 4"/>
    <property type="match status" value="1"/>
</dbReference>
<dbReference type="GO" id="GO:0016887">
    <property type="term" value="F:ATP hydrolysis activity"/>
    <property type="evidence" value="ECO:0007669"/>
    <property type="project" value="RHEA"/>
</dbReference>
<dbReference type="GO" id="GO:0005524">
    <property type="term" value="F:ATP binding"/>
    <property type="evidence" value="ECO:0007669"/>
    <property type="project" value="UniProtKB-KW"/>
</dbReference>
<evidence type="ECO:0000313" key="14">
    <source>
        <dbReference type="EMBL" id="TMQ56329.1"/>
    </source>
</evidence>
<evidence type="ECO:0000259" key="12">
    <source>
        <dbReference type="Pfam" id="PF00580"/>
    </source>
</evidence>
<organism evidence="14 15">
    <name type="scientific">Eiseniibacteriota bacterium</name>
    <dbReference type="NCBI Taxonomy" id="2212470"/>
    <lineage>
        <taxon>Bacteria</taxon>
        <taxon>Candidatus Eiseniibacteriota</taxon>
    </lineage>
</organism>
<dbReference type="GO" id="GO:0033202">
    <property type="term" value="C:DNA helicase complex"/>
    <property type="evidence" value="ECO:0007669"/>
    <property type="project" value="TreeGrafter"/>
</dbReference>
<proteinExistence type="inferred from homology"/>
<comment type="catalytic activity">
    <reaction evidence="10">
        <text>ATP + H2O = ADP + phosphate + H(+)</text>
        <dbReference type="Rhea" id="RHEA:13065"/>
        <dbReference type="ChEBI" id="CHEBI:15377"/>
        <dbReference type="ChEBI" id="CHEBI:15378"/>
        <dbReference type="ChEBI" id="CHEBI:30616"/>
        <dbReference type="ChEBI" id="CHEBI:43474"/>
        <dbReference type="ChEBI" id="CHEBI:456216"/>
        <dbReference type="EC" id="5.6.2.4"/>
    </reaction>
</comment>
<name>A0A538SY63_UNCEI</name>
<feature type="domain" description="UvrD-like helicase C-terminal" evidence="13">
    <location>
        <begin position="485"/>
        <end position="601"/>
    </location>
</feature>
<evidence type="ECO:0000259" key="13">
    <source>
        <dbReference type="Pfam" id="PF13361"/>
    </source>
</evidence>
<evidence type="ECO:0000256" key="1">
    <source>
        <dbReference type="ARBA" id="ARBA00009922"/>
    </source>
</evidence>
<evidence type="ECO:0000256" key="6">
    <source>
        <dbReference type="ARBA" id="ARBA00023125"/>
    </source>
</evidence>
<dbReference type="Gene3D" id="3.40.50.300">
    <property type="entry name" value="P-loop containing nucleotide triphosphate hydrolases"/>
    <property type="match status" value="2"/>
</dbReference>
<feature type="domain" description="UvrD-like helicase C-terminal" evidence="13">
    <location>
        <begin position="272"/>
        <end position="437"/>
    </location>
</feature>
<keyword evidence="4 14" id="KW-0347">Helicase</keyword>
<dbReference type="AlphaFoldDB" id="A0A538SY63"/>
<evidence type="ECO:0000256" key="9">
    <source>
        <dbReference type="ARBA" id="ARBA00034808"/>
    </source>
</evidence>
<dbReference type="SUPFAM" id="SSF52540">
    <property type="entry name" value="P-loop containing nucleoside triphosphate hydrolases"/>
    <property type="match status" value="1"/>
</dbReference>
<keyword evidence="7" id="KW-0413">Isomerase</keyword>
<evidence type="ECO:0000256" key="11">
    <source>
        <dbReference type="SAM" id="MobiDB-lite"/>
    </source>
</evidence>
<evidence type="ECO:0000256" key="4">
    <source>
        <dbReference type="ARBA" id="ARBA00022806"/>
    </source>
</evidence>
<dbReference type="Pfam" id="PF21196">
    <property type="entry name" value="PcrA_UvrD_tudor"/>
    <property type="match status" value="1"/>
</dbReference>
<feature type="domain" description="UvrD-like helicase ATP-binding" evidence="12">
    <location>
        <begin position="3"/>
        <end position="266"/>
    </location>
</feature>
<accession>A0A538SY63</accession>
<dbReference type="GO" id="GO:0003677">
    <property type="term" value="F:DNA binding"/>
    <property type="evidence" value="ECO:0007669"/>
    <property type="project" value="UniProtKB-KW"/>
</dbReference>
<dbReference type="CDD" id="cd18807">
    <property type="entry name" value="SF1_C_UvrD"/>
    <property type="match status" value="1"/>
</dbReference>
<dbReference type="InterPro" id="IPR014017">
    <property type="entry name" value="DNA_helicase_UvrD-like_C"/>
</dbReference>
<dbReference type="InterPro" id="IPR014016">
    <property type="entry name" value="UvrD-like_ATP-bd"/>
</dbReference>
<dbReference type="InterPro" id="IPR013986">
    <property type="entry name" value="DExx_box_DNA_helicase_dom_sf"/>
</dbReference>
<sequence>MDLNSVQRQAVEHPGGPLLILAGAGSGKTRVLTGRIAHLVRDRGIPQGSILAFTFTNKAAREMKARAQLLLGREDLGVWLGTFHATCVRILRRHAELLGYPKNFVIYDTDDQRALLRELLHGAGPEDRSLTPAGAGGRISGLKNEGLGPEEFQKTAFTTIDRKLASVYAGYQKALRDRGALDFDDLIGHTVRLFELDPEIHRAYATRFLHVLVDEYQDTNSIQFRLIESLSRTHRNLSVVGDDDQSIYGWRGADVGNILSFEKSFPEATVLRLTQNYRSTQMILRAANGVVRHNAARKEKELWTENARGEPIRAHLAEDEESEGERMVSLLLETRRELSLKNRDFVVLYRTNAQSRAVENALRRSGIPYQLTGGISFYERREVKDIIAYLRALAQPRDSISWFRILNVPPRGIGRTTLDRLRAFAEERGLTIPDALEHPDLGAAAGPSAAKRLAGVARLFAALKPMATLSPPACLAELVAKIRYREYLAEENPVEARERIENVDELIASAESYLRRAEDPTVDGFLAEVALLTDVDLWNDEGDTVNLMTIHSAKGLEFPVVFVVGLEEGLLPHASSIDNPAQVEEERRLFYVALTRAQLRVHLLHASYRRAWNSGTGGASRFLHEIPEDCLEWVEGQPWLAPTAASRKPSRVGRSGGGGGARTSPIGVHVSHPQFGEGVVVACEGHGQRAKLTVEFRRAGTKKILAAFAELSHAD</sequence>
<keyword evidence="2" id="KW-0547">Nucleotide-binding</keyword>
<dbReference type="GO" id="GO:0000725">
    <property type="term" value="P:recombinational repair"/>
    <property type="evidence" value="ECO:0007669"/>
    <property type="project" value="TreeGrafter"/>
</dbReference>
<dbReference type="CDD" id="cd17932">
    <property type="entry name" value="DEXQc_UvrD"/>
    <property type="match status" value="1"/>
</dbReference>
<reference evidence="14 15" key="1">
    <citation type="journal article" date="2019" name="Nat. Microbiol.">
        <title>Mediterranean grassland soil C-N compound turnover is dependent on rainfall and depth, and is mediated by genomically divergent microorganisms.</title>
        <authorList>
            <person name="Diamond S."/>
            <person name="Andeer P.F."/>
            <person name="Li Z."/>
            <person name="Crits-Christoph A."/>
            <person name="Burstein D."/>
            <person name="Anantharaman K."/>
            <person name="Lane K.R."/>
            <person name="Thomas B.C."/>
            <person name="Pan C."/>
            <person name="Northen T.R."/>
            <person name="Banfield J.F."/>
        </authorList>
    </citation>
    <scope>NUCLEOTIDE SEQUENCE [LARGE SCALE GENOMIC DNA]</scope>
    <source>
        <strain evidence="14">WS_4</strain>
    </source>
</reference>
<dbReference type="Pfam" id="PF13361">
    <property type="entry name" value="UvrD_C"/>
    <property type="match status" value="2"/>
</dbReference>
<dbReference type="InterPro" id="IPR000212">
    <property type="entry name" value="DNA_helicase_UvrD/REP"/>
</dbReference>
<evidence type="ECO:0000256" key="7">
    <source>
        <dbReference type="ARBA" id="ARBA00023235"/>
    </source>
</evidence>
<evidence type="ECO:0000256" key="3">
    <source>
        <dbReference type="ARBA" id="ARBA00022801"/>
    </source>
</evidence>
<protein>
    <recommendedName>
        <fullName evidence="9">DNA 3'-5' helicase</fullName>
        <ecNumber evidence="9">5.6.2.4</ecNumber>
    </recommendedName>
</protein>
<evidence type="ECO:0000256" key="10">
    <source>
        <dbReference type="ARBA" id="ARBA00048988"/>
    </source>
</evidence>
<evidence type="ECO:0000256" key="2">
    <source>
        <dbReference type="ARBA" id="ARBA00022741"/>
    </source>
</evidence>
<dbReference type="PANTHER" id="PTHR11070:SF2">
    <property type="entry name" value="ATP-DEPENDENT DNA HELICASE SRS2"/>
    <property type="match status" value="1"/>
</dbReference>
<comment type="catalytic activity">
    <reaction evidence="8">
        <text>Couples ATP hydrolysis with the unwinding of duplex DNA by translocating in the 3'-5' direction.</text>
        <dbReference type="EC" id="5.6.2.4"/>
    </reaction>
</comment>
<dbReference type="InterPro" id="IPR027417">
    <property type="entry name" value="P-loop_NTPase"/>
</dbReference>
<dbReference type="GO" id="GO:0043138">
    <property type="term" value="F:3'-5' DNA helicase activity"/>
    <property type="evidence" value="ECO:0007669"/>
    <property type="project" value="UniProtKB-EC"/>
</dbReference>
<dbReference type="PANTHER" id="PTHR11070">
    <property type="entry name" value="UVRD / RECB / PCRA DNA HELICASE FAMILY MEMBER"/>
    <property type="match status" value="1"/>
</dbReference>
<feature type="region of interest" description="Disordered" evidence="11">
    <location>
        <begin position="644"/>
        <end position="666"/>
    </location>
</feature>
<dbReference type="EMBL" id="VBOU01000002">
    <property type="protein sequence ID" value="TMQ56329.1"/>
    <property type="molecule type" value="Genomic_DNA"/>
</dbReference>
<evidence type="ECO:0000256" key="5">
    <source>
        <dbReference type="ARBA" id="ARBA00022840"/>
    </source>
</evidence>
<dbReference type="Proteomes" id="UP000319829">
    <property type="component" value="Unassembled WGS sequence"/>
</dbReference>
<keyword evidence="3" id="KW-0378">Hydrolase</keyword>
<dbReference type="EC" id="5.6.2.4" evidence="9"/>
<keyword evidence="6" id="KW-0238">DNA-binding</keyword>
<evidence type="ECO:0000313" key="15">
    <source>
        <dbReference type="Proteomes" id="UP000319829"/>
    </source>
</evidence>
<comment type="similarity">
    <text evidence="1">Belongs to the helicase family. UvrD subfamily.</text>
</comment>
<gene>
    <name evidence="14" type="ORF">E6K74_00410</name>
</gene>
<evidence type="ECO:0000256" key="8">
    <source>
        <dbReference type="ARBA" id="ARBA00034617"/>
    </source>
</evidence>
<dbReference type="Gene3D" id="1.10.10.160">
    <property type="match status" value="1"/>
</dbReference>
<dbReference type="GO" id="GO:0005829">
    <property type="term" value="C:cytosol"/>
    <property type="evidence" value="ECO:0007669"/>
    <property type="project" value="TreeGrafter"/>
</dbReference>
<keyword evidence="5" id="KW-0067">ATP-binding</keyword>
<dbReference type="Pfam" id="PF00580">
    <property type="entry name" value="UvrD-helicase"/>
    <property type="match status" value="1"/>
</dbReference>